<dbReference type="Proteomes" id="UP000257143">
    <property type="component" value="Unassembled WGS sequence"/>
</dbReference>
<reference evidence="3" key="1">
    <citation type="submission" date="2017-11" db="EMBL/GenBank/DDBJ databases">
        <authorList>
            <person name="Zhu W."/>
        </authorList>
    </citation>
    <scope>NUCLEOTIDE SEQUENCE [LARGE SCALE GENOMIC DNA]</scope>
    <source>
        <strain evidence="3">CAU 1183</strain>
    </source>
</reference>
<organism evidence="2 3">
    <name type="scientific">Oceanobacillus arenosus</name>
    <dbReference type="NCBI Taxonomy" id="1229153"/>
    <lineage>
        <taxon>Bacteria</taxon>
        <taxon>Bacillati</taxon>
        <taxon>Bacillota</taxon>
        <taxon>Bacilli</taxon>
        <taxon>Bacillales</taxon>
        <taxon>Bacillaceae</taxon>
        <taxon>Oceanobacillus</taxon>
    </lineage>
</organism>
<keyword evidence="2" id="KW-0560">Oxidoreductase</keyword>
<dbReference type="PROSITE" id="PS51725">
    <property type="entry name" value="ABM"/>
    <property type="match status" value="1"/>
</dbReference>
<dbReference type="SUPFAM" id="SSF54909">
    <property type="entry name" value="Dimeric alpha+beta barrel"/>
    <property type="match status" value="1"/>
</dbReference>
<dbReference type="RefSeq" id="WP_115773405.1">
    <property type="nucleotide sequence ID" value="NZ_PIOC01000017.1"/>
</dbReference>
<keyword evidence="3" id="KW-1185">Reference proteome</keyword>
<dbReference type="OrthoDB" id="2352283at2"/>
<dbReference type="EMBL" id="PIOC01000017">
    <property type="protein sequence ID" value="RDW18224.1"/>
    <property type="molecule type" value="Genomic_DNA"/>
</dbReference>
<dbReference type="GO" id="GO:0004497">
    <property type="term" value="F:monooxygenase activity"/>
    <property type="evidence" value="ECO:0007669"/>
    <property type="project" value="UniProtKB-KW"/>
</dbReference>
<dbReference type="Pfam" id="PF03992">
    <property type="entry name" value="ABM"/>
    <property type="match status" value="1"/>
</dbReference>
<dbReference type="PANTHER" id="PTHR34474">
    <property type="entry name" value="SIGNAL TRANSDUCTION PROTEIN TRAP"/>
    <property type="match status" value="1"/>
</dbReference>
<keyword evidence="2" id="KW-0503">Monooxygenase</keyword>
<evidence type="ECO:0000313" key="3">
    <source>
        <dbReference type="Proteomes" id="UP000257143"/>
    </source>
</evidence>
<dbReference type="InterPro" id="IPR007138">
    <property type="entry name" value="ABM_dom"/>
</dbReference>
<gene>
    <name evidence="2" type="ORF">CWR48_11605</name>
</gene>
<evidence type="ECO:0000259" key="1">
    <source>
        <dbReference type="PROSITE" id="PS51725"/>
    </source>
</evidence>
<dbReference type="InterPro" id="IPR050404">
    <property type="entry name" value="Heme-degrading_MO"/>
</dbReference>
<proteinExistence type="predicted"/>
<dbReference type="InterPro" id="IPR011008">
    <property type="entry name" value="Dimeric_a/b-barrel"/>
</dbReference>
<evidence type="ECO:0000313" key="2">
    <source>
        <dbReference type="EMBL" id="RDW18224.1"/>
    </source>
</evidence>
<dbReference type="Gene3D" id="3.30.70.100">
    <property type="match status" value="1"/>
</dbReference>
<comment type="caution">
    <text evidence="2">The sequence shown here is derived from an EMBL/GenBank/DDBJ whole genome shotgun (WGS) entry which is preliminary data.</text>
</comment>
<name>A0A3D8PQH9_9BACI</name>
<feature type="domain" description="ABM" evidence="1">
    <location>
        <begin position="66"/>
        <end position="154"/>
    </location>
</feature>
<dbReference type="PANTHER" id="PTHR34474:SF2">
    <property type="entry name" value="SIGNAL TRANSDUCTION PROTEIN TRAP"/>
    <property type="match status" value="1"/>
</dbReference>
<dbReference type="AlphaFoldDB" id="A0A3D8PQH9"/>
<accession>A0A3D8PQH9</accession>
<sequence length="167" mass="19648">MKAYMTNGTIDFLLKLKEKHQDIQLYLMTNSENGAAYYENSNKKIFSAGREYEIVIETGVWKDEGYIVMNNIPVQEEEQPAFEYRFKNRKNAADAMPGFTAFRLLRPIKGNTYVVLTQWHSSKDFSNWKNSEQFKQAHKNQAAKPSAYFPERPFITEYQMYVEEDRA</sequence>
<protein>
    <submittedName>
        <fullName evidence="2">Antibiotic biosynthesis monooxygenase</fullName>
    </submittedName>
</protein>